<gene>
    <name evidence="3" type="ORF">GM920_09470</name>
</gene>
<evidence type="ECO:0000313" key="4">
    <source>
        <dbReference type="Proteomes" id="UP000636110"/>
    </source>
</evidence>
<keyword evidence="1" id="KW-0732">Signal</keyword>
<feature type="chain" id="PRO_5045641388" evidence="1">
    <location>
        <begin position="22"/>
        <end position="143"/>
    </location>
</feature>
<feature type="signal peptide" evidence="1">
    <location>
        <begin position="1"/>
        <end position="21"/>
    </location>
</feature>
<dbReference type="PANTHER" id="PTHR36919">
    <property type="entry name" value="BLR1215 PROTEIN"/>
    <property type="match status" value="1"/>
</dbReference>
<dbReference type="RefSeq" id="WP_182956214.1">
    <property type="nucleotide sequence ID" value="NZ_WNXC01000002.1"/>
</dbReference>
<comment type="caution">
    <text evidence="3">The sequence shown here is derived from an EMBL/GenBank/DDBJ whole genome shotgun (WGS) entry which is preliminary data.</text>
</comment>
<dbReference type="InterPro" id="IPR019223">
    <property type="entry name" value="DUF2147"/>
</dbReference>
<name>A0ABR6EV39_9SPHI</name>
<protein>
    <submittedName>
        <fullName evidence="3">DUF2147 domain-containing protein</fullName>
    </submittedName>
</protein>
<evidence type="ECO:0000313" key="3">
    <source>
        <dbReference type="EMBL" id="MBB2149135.1"/>
    </source>
</evidence>
<dbReference type="EMBL" id="WNXC01000002">
    <property type="protein sequence ID" value="MBB2149135.1"/>
    <property type="molecule type" value="Genomic_DNA"/>
</dbReference>
<keyword evidence="4" id="KW-1185">Reference proteome</keyword>
<evidence type="ECO:0000256" key="1">
    <source>
        <dbReference type="SAM" id="SignalP"/>
    </source>
</evidence>
<dbReference type="Gene3D" id="2.40.128.520">
    <property type="match status" value="1"/>
</dbReference>
<dbReference type="PANTHER" id="PTHR36919:SF2">
    <property type="entry name" value="BLL6627 PROTEIN"/>
    <property type="match status" value="1"/>
</dbReference>
<proteinExistence type="predicted"/>
<dbReference type="Proteomes" id="UP000636110">
    <property type="component" value="Unassembled WGS sequence"/>
</dbReference>
<sequence length="143" mass="16217">MRYISLLLLFTAISFSGFSQTSDAILGQWVNSSGEAHIDIFKKGDRFFGKIVWLKEPKDDKGNPKLDIKNPADNLKARPVLGLEMLKDFVYDKGKWVDGTIYDPKVGKNYSCNMSLKSNGDLNVRGYIGFSLIGRTDVWKRFK</sequence>
<evidence type="ECO:0000259" key="2">
    <source>
        <dbReference type="Pfam" id="PF09917"/>
    </source>
</evidence>
<feature type="domain" description="DUF2147" evidence="2">
    <location>
        <begin position="27"/>
        <end position="141"/>
    </location>
</feature>
<dbReference type="Pfam" id="PF09917">
    <property type="entry name" value="DUF2147"/>
    <property type="match status" value="1"/>
</dbReference>
<reference evidence="3 4" key="1">
    <citation type="submission" date="2019-11" db="EMBL/GenBank/DDBJ databases">
        <title>Description of Pedobacter sp. LMG 31462T.</title>
        <authorList>
            <person name="Carlier A."/>
            <person name="Qi S."/>
            <person name="Vandamme P."/>
        </authorList>
    </citation>
    <scope>NUCLEOTIDE SEQUENCE [LARGE SCALE GENOMIC DNA]</scope>
    <source>
        <strain evidence="3 4">LMG 31462</strain>
    </source>
</reference>
<accession>A0ABR6EV39</accession>
<organism evidence="3 4">
    <name type="scientific">Pedobacter gandavensis</name>
    <dbReference type="NCBI Taxonomy" id="2679963"/>
    <lineage>
        <taxon>Bacteria</taxon>
        <taxon>Pseudomonadati</taxon>
        <taxon>Bacteroidota</taxon>
        <taxon>Sphingobacteriia</taxon>
        <taxon>Sphingobacteriales</taxon>
        <taxon>Sphingobacteriaceae</taxon>
        <taxon>Pedobacter</taxon>
    </lineage>
</organism>